<reference evidence="4 5" key="1">
    <citation type="submission" date="2022-06" db="EMBL/GenBank/DDBJ databases">
        <title>Halogeometricum sp. a new haloarchaeum isolate from saline soil.</title>
        <authorList>
            <person name="Strakova D."/>
            <person name="Galisteo C."/>
            <person name="Sanchez-Porro C."/>
            <person name="Ventosa A."/>
        </authorList>
    </citation>
    <scope>NUCLEOTIDE SEQUENCE [LARGE SCALE GENOMIC DNA]</scope>
    <source>
        <strain evidence="4 5">S1BR25-6</strain>
    </source>
</reference>
<feature type="transmembrane region" description="Helical" evidence="2">
    <location>
        <begin position="82"/>
        <end position="99"/>
    </location>
</feature>
<keyword evidence="2" id="KW-0812">Transmembrane</keyword>
<keyword evidence="2" id="KW-0472">Membrane</keyword>
<comment type="caution">
    <text evidence="4">The sequence shown here is derived from an EMBL/GenBank/DDBJ whole genome shotgun (WGS) entry which is preliminary data.</text>
</comment>
<sequence length="100" mass="10635">MDTRDDGDDRRDDVDAHADRRGDPTRAPADPREDRRNDAENGDHGPDARDDGDDEVGIAEAVGEDRPPLGPLEPGSPTPENVLFVVLGALATVALVATLL</sequence>
<keyword evidence="2" id="KW-1133">Transmembrane helix</keyword>
<dbReference type="InterPro" id="IPR055736">
    <property type="entry name" value="DUF7312"/>
</dbReference>
<evidence type="ECO:0000256" key="2">
    <source>
        <dbReference type="SAM" id="Phobius"/>
    </source>
</evidence>
<dbReference type="Pfam" id="PF23994">
    <property type="entry name" value="DUF7312"/>
    <property type="match status" value="1"/>
</dbReference>
<evidence type="ECO:0000313" key="4">
    <source>
        <dbReference type="EMBL" id="MDS0298119.1"/>
    </source>
</evidence>
<dbReference type="RefSeq" id="WP_310922937.1">
    <property type="nucleotide sequence ID" value="NZ_JAMQOP010000001.1"/>
</dbReference>
<feature type="compositionally biased region" description="Pro residues" evidence="1">
    <location>
        <begin position="68"/>
        <end position="77"/>
    </location>
</feature>
<evidence type="ECO:0000313" key="5">
    <source>
        <dbReference type="Proteomes" id="UP001257060"/>
    </source>
</evidence>
<feature type="region of interest" description="Disordered" evidence="1">
    <location>
        <begin position="1"/>
        <end position="80"/>
    </location>
</feature>
<dbReference type="Proteomes" id="UP001257060">
    <property type="component" value="Unassembled WGS sequence"/>
</dbReference>
<protein>
    <recommendedName>
        <fullName evidence="3">DUF7312 domain-containing protein</fullName>
    </recommendedName>
</protein>
<organism evidence="4 5">
    <name type="scientific">Halogeometricum salsisoli</name>
    <dbReference type="NCBI Taxonomy" id="2950536"/>
    <lineage>
        <taxon>Archaea</taxon>
        <taxon>Methanobacteriati</taxon>
        <taxon>Methanobacteriota</taxon>
        <taxon>Stenosarchaea group</taxon>
        <taxon>Halobacteria</taxon>
        <taxon>Halobacteriales</taxon>
        <taxon>Haloferacaceae</taxon>
        <taxon>Halogeometricum</taxon>
    </lineage>
</organism>
<evidence type="ECO:0000256" key="1">
    <source>
        <dbReference type="SAM" id="MobiDB-lite"/>
    </source>
</evidence>
<proteinExistence type="predicted"/>
<name>A0ABU2GD73_9EURY</name>
<feature type="compositionally biased region" description="Basic and acidic residues" evidence="1">
    <location>
        <begin position="1"/>
        <end position="49"/>
    </location>
</feature>
<accession>A0ABU2GD73</accession>
<dbReference type="EMBL" id="JAMQOP010000001">
    <property type="protein sequence ID" value="MDS0298119.1"/>
    <property type="molecule type" value="Genomic_DNA"/>
</dbReference>
<keyword evidence="5" id="KW-1185">Reference proteome</keyword>
<feature type="domain" description="DUF7312" evidence="3">
    <location>
        <begin position="45"/>
        <end position="99"/>
    </location>
</feature>
<gene>
    <name evidence="4" type="ORF">NDI76_05135</name>
</gene>
<evidence type="ECO:0000259" key="3">
    <source>
        <dbReference type="Pfam" id="PF23994"/>
    </source>
</evidence>